<evidence type="ECO:0000313" key="3">
    <source>
        <dbReference type="Proteomes" id="UP000261082"/>
    </source>
</evidence>
<keyword evidence="1" id="KW-1133">Transmembrane helix</keyword>
<dbReference type="GO" id="GO:0016874">
    <property type="term" value="F:ligase activity"/>
    <property type="evidence" value="ECO:0007669"/>
    <property type="project" value="UniProtKB-KW"/>
</dbReference>
<gene>
    <name evidence="2" type="ORF">DZ858_06605</name>
</gene>
<dbReference type="OrthoDB" id="9775266at2"/>
<evidence type="ECO:0000313" key="2">
    <source>
        <dbReference type="EMBL" id="RFN59718.1"/>
    </source>
</evidence>
<sequence>MTLRALQIFWHKLTHWEYWPLHVIYFPIYLLYGYYSIKAKSICFFNAVNPSIKNGGLMMESKKKVYNLIPKKYYAKTVLIHPKTTSEGIKVFLKKKGLTFPLIAKPDIGLRGSAVQKIHSEKELFDYHQKANFDYLIQDFIPYPNEIGVFYVRYPNKEKGKITGVVFKETLAIIGDGTSTIEELLNKTPRFQIQLKNLKKEHGAIFNKVLTKGEKLNLMPYGSHSRGAKFNDFSSIITPQLTESINKICLQIDGFYYGRLDIMYNTVDELEQGKNLMIVELNGAKSEPTHIYDPEHSLLFAWKTLAKHIKYMFEISQINHKSKGTPYLKYQIGIREMQAHFLQNKKIIQFKFI</sequence>
<accession>A0A3E1QC66</accession>
<reference evidence="2 3" key="1">
    <citation type="journal article" date="2007" name="Int. J. Syst. Evol. Microbiol.">
        <title>Marixanthomonas ophiurae gen. nov., sp. nov., a marine bacterium of the family Flavobacteriaceae isolated from a deep-sea brittle star.</title>
        <authorList>
            <person name="Romanenko L.A."/>
            <person name="Uchino M."/>
            <person name="Frolova G.M."/>
            <person name="Mikhailov V.V."/>
        </authorList>
    </citation>
    <scope>NUCLEOTIDE SEQUENCE [LARGE SCALE GENOMIC DNA]</scope>
    <source>
        <strain evidence="2 3">KMM 3046</strain>
    </source>
</reference>
<keyword evidence="1" id="KW-0812">Transmembrane</keyword>
<name>A0A3E1QC66_9FLAO</name>
<dbReference type="GO" id="GO:0005524">
    <property type="term" value="F:ATP binding"/>
    <property type="evidence" value="ECO:0007669"/>
    <property type="project" value="InterPro"/>
</dbReference>
<dbReference type="EMBL" id="QVID01000001">
    <property type="protein sequence ID" value="RFN59718.1"/>
    <property type="molecule type" value="Genomic_DNA"/>
</dbReference>
<dbReference type="Proteomes" id="UP000261082">
    <property type="component" value="Unassembled WGS sequence"/>
</dbReference>
<keyword evidence="3" id="KW-1185">Reference proteome</keyword>
<organism evidence="2 3">
    <name type="scientific">Marixanthomonas ophiurae</name>
    <dbReference type="NCBI Taxonomy" id="387659"/>
    <lineage>
        <taxon>Bacteria</taxon>
        <taxon>Pseudomonadati</taxon>
        <taxon>Bacteroidota</taxon>
        <taxon>Flavobacteriia</taxon>
        <taxon>Flavobacteriales</taxon>
        <taxon>Flavobacteriaceae</taxon>
        <taxon>Marixanthomonas</taxon>
    </lineage>
</organism>
<dbReference type="Gene3D" id="3.30.1490.20">
    <property type="entry name" value="ATP-grasp fold, A domain"/>
    <property type="match status" value="1"/>
</dbReference>
<dbReference type="SUPFAM" id="SSF56059">
    <property type="entry name" value="Glutathione synthetase ATP-binding domain-like"/>
    <property type="match status" value="1"/>
</dbReference>
<dbReference type="AlphaFoldDB" id="A0A3E1QC66"/>
<keyword evidence="2" id="KW-0436">Ligase</keyword>
<dbReference type="InterPro" id="IPR013815">
    <property type="entry name" value="ATP_grasp_subdomain_1"/>
</dbReference>
<comment type="caution">
    <text evidence="2">The sequence shown here is derived from an EMBL/GenBank/DDBJ whole genome shotgun (WGS) entry which is preliminary data.</text>
</comment>
<proteinExistence type="predicted"/>
<protein>
    <submittedName>
        <fullName evidence="2">D-alanine--D-alanine ligase</fullName>
    </submittedName>
</protein>
<keyword evidence="1" id="KW-0472">Membrane</keyword>
<evidence type="ECO:0000256" key="1">
    <source>
        <dbReference type="SAM" id="Phobius"/>
    </source>
</evidence>
<feature type="transmembrane region" description="Helical" evidence="1">
    <location>
        <begin position="18"/>
        <end position="35"/>
    </location>
</feature>